<sequence>MFERHIQHIEKQRLRFYLSVLIPAMLCLAACGPVSADTPPVIPTPTPIAGIQCGDIELPKTIIKTKSVFSVPYEEHQLTSDEPLEVLDLIRRYYGCDVIMYPSTDGFAPADEPYNFNIATQP</sequence>
<evidence type="ECO:0000313" key="2">
    <source>
        <dbReference type="EMBL" id="PIR13318.1"/>
    </source>
</evidence>
<organism evidence="2 3">
    <name type="scientific">Candidatus Falkowbacteria bacterium CG11_big_fil_rev_8_21_14_0_20_39_10</name>
    <dbReference type="NCBI Taxonomy" id="1974570"/>
    <lineage>
        <taxon>Bacteria</taxon>
        <taxon>Candidatus Falkowiibacteriota</taxon>
    </lineage>
</organism>
<keyword evidence="1" id="KW-0732">Signal</keyword>
<dbReference type="AlphaFoldDB" id="A0A2M6K8T3"/>
<evidence type="ECO:0000313" key="3">
    <source>
        <dbReference type="Proteomes" id="UP000230869"/>
    </source>
</evidence>
<dbReference type="Proteomes" id="UP000230869">
    <property type="component" value="Unassembled WGS sequence"/>
</dbReference>
<proteinExistence type="predicted"/>
<feature type="signal peptide" evidence="1">
    <location>
        <begin position="1"/>
        <end position="36"/>
    </location>
</feature>
<gene>
    <name evidence="2" type="ORF">COV49_02650</name>
</gene>
<evidence type="ECO:0000256" key="1">
    <source>
        <dbReference type="SAM" id="SignalP"/>
    </source>
</evidence>
<accession>A0A2M6K8T3</accession>
<feature type="chain" id="PRO_5014676098" evidence="1">
    <location>
        <begin position="37"/>
        <end position="122"/>
    </location>
</feature>
<protein>
    <submittedName>
        <fullName evidence="2">Uncharacterized protein</fullName>
    </submittedName>
</protein>
<dbReference type="EMBL" id="PCWW01000044">
    <property type="protein sequence ID" value="PIR13318.1"/>
    <property type="molecule type" value="Genomic_DNA"/>
</dbReference>
<reference evidence="2 3" key="1">
    <citation type="submission" date="2017-09" db="EMBL/GenBank/DDBJ databases">
        <title>Depth-based differentiation of microbial function through sediment-hosted aquifers and enrichment of novel symbionts in the deep terrestrial subsurface.</title>
        <authorList>
            <person name="Probst A.J."/>
            <person name="Ladd B."/>
            <person name="Jarett J.K."/>
            <person name="Geller-Mcgrath D.E."/>
            <person name="Sieber C.M."/>
            <person name="Emerson J.B."/>
            <person name="Anantharaman K."/>
            <person name="Thomas B.C."/>
            <person name="Malmstrom R."/>
            <person name="Stieglmeier M."/>
            <person name="Klingl A."/>
            <person name="Woyke T."/>
            <person name="Ryan C.M."/>
            <person name="Banfield J.F."/>
        </authorList>
    </citation>
    <scope>NUCLEOTIDE SEQUENCE [LARGE SCALE GENOMIC DNA]</scope>
    <source>
        <strain evidence="2">CG11_big_fil_rev_8_21_14_0_20_39_10</strain>
    </source>
</reference>
<name>A0A2M6K8T3_9BACT</name>
<comment type="caution">
    <text evidence="2">The sequence shown here is derived from an EMBL/GenBank/DDBJ whole genome shotgun (WGS) entry which is preliminary data.</text>
</comment>